<organism evidence="1">
    <name type="scientific">Manihot esculenta</name>
    <name type="common">Cassava</name>
    <name type="synonym">Jatropha manihot</name>
    <dbReference type="NCBI Taxonomy" id="3983"/>
    <lineage>
        <taxon>Eukaryota</taxon>
        <taxon>Viridiplantae</taxon>
        <taxon>Streptophyta</taxon>
        <taxon>Embryophyta</taxon>
        <taxon>Tracheophyta</taxon>
        <taxon>Spermatophyta</taxon>
        <taxon>Magnoliopsida</taxon>
        <taxon>eudicotyledons</taxon>
        <taxon>Gunneridae</taxon>
        <taxon>Pentapetalae</taxon>
        <taxon>rosids</taxon>
        <taxon>fabids</taxon>
        <taxon>Malpighiales</taxon>
        <taxon>Euphorbiaceae</taxon>
        <taxon>Crotonoideae</taxon>
        <taxon>Manihoteae</taxon>
        <taxon>Manihot</taxon>
    </lineage>
</organism>
<dbReference type="GO" id="GO:0006285">
    <property type="term" value="P:base-excision repair, AP site formation"/>
    <property type="evidence" value="ECO:0000318"/>
    <property type="project" value="GO_Central"/>
</dbReference>
<dbReference type="PANTHER" id="PTHR10242:SF7">
    <property type="entry name" value="HHH-GPD DOMAIN-CONTAINING PROTEIN"/>
    <property type="match status" value="1"/>
</dbReference>
<dbReference type="Gene3D" id="1.10.340.30">
    <property type="entry name" value="Hypothetical protein, domain 2"/>
    <property type="match status" value="1"/>
</dbReference>
<dbReference type="PANTHER" id="PTHR10242">
    <property type="entry name" value="8-OXOGUANINE DNA GLYCOSYLASE"/>
    <property type="match status" value="1"/>
</dbReference>
<dbReference type="EMBL" id="CM004404">
    <property type="protein sequence ID" value="OAY24205.1"/>
    <property type="molecule type" value="Genomic_DNA"/>
</dbReference>
<dbReference type="STRING" id="3983.A0A2C9U352"/>
<dbReference type="GO" id="GO:0005634">
    <property type="term" value="C:nucleus"/>
    <property type="evidence" value="ECO:0000318"/>
    <property type="project" value="GO_Central"/>
</dbReference>
<evidence type="ECO:0008006" key="2">
    <source>
        <dbReference type="Google" id="ProtNLM"/>
    </source>
</evidence>
<dbReference type="InterPro" id="IPR011257">
    <property type="entry name" value="DNA_glycosylase"/>
</dbReference>
<sequence>MASNQFAYIMLNILISELTKYYFWDFDFEKAVCNHGFFMMAPNRWCPETKTLQRPLRLADGSTSVIAFIAHTPGDICLRVQISGVKHLSEKDTAFIKCQVNRMLRLSEILEDFYKKHPAAKEKGFRLFRSPTLFEDAVKCILLCNCSWKKTLSMAESLCNLQHTLAYVLKNETYIAKRQGKKFIPHAEVILKGKTQPLNKRAKLELNPSIEGMANFPSSKELAMVDVDYLNMHCNLGLRAKVIIDLAISIESGKLNLKEYESPLLTIGSIDGDVSWFPYDDISRQLKKINGLGPVTCANIMMCIGFYHQIPTDTESIRFIREKYDRENCSSETIENDLKEIYGKYEPYQCLAYRFEVLNEYESTVGKLSELASSEYHTLTRRIKSKERVGESNGE</sequence>
<proteinExistence type="predicted"/>
<evidence type="ECO:0000313" key="1">
    <source>
        <dbReference type="EMBL" id="OAY24205.1"/>
    </source>
</evidence>
<protein>
    <recommendedName>
        <fullName evidence="2">HhH-GPD domain-containing protein</fullName>
    </recommendedName>
</protein>
<reference evidence="1" key="1">
    <citation type="submission" date="2016-02" db="EMBL/GenBank/DDBJ databases">
        <title>WGS assembly of Manihot esculenta.</title>
        <authorList>
            <person name="Bredeson J.V."/>
            <person name="Prochnik S.E."/>
            <person name="Lyons J.B."/>
            <person name="Schmutz J."/>
            <person name="Grimwood J."/>
            <person name="Vrebalov J."/>
            <person name="Bart R.S."/>
            <person name="Amuge T."/>
            <person name="Ferguson M.E."/>
            <person name="Green R."/>
            <person name="Putnam N."/>
            <person name="Stites J."/>
            <person name="Rounsley S."/>
            <person name="Rokhsar D.S."/>
        </authorList>
    </citation>
    <scope>NUCLEOTIDE SEQUENCE [LARGE SCALE GENOMIC DNA]</scope>
    <source>
        <tissue evidence="1">Leaf</tissue>
    </source>
</reference>
<dbReference type="AlphaFoldDB" id="A0A2C9U352"/>
<gene>
    <name evidence="1" type="ORF">MANES_18G143000</name>
</gene>
<dbReference type="InterPro" id="IPR052054">
    <property type="entry name" value="Oxidative_DNA_repair_enzyme"/>
</dbReference>
<dbReference type="SUPFAM" id="SSF48150">
    <property type="entry name" value="DNA-glycosylase"/>
    <property type="match status" value="1"/>
</dbReference>
<accession>A0A2C9U352</accession>
<name>A0A2C9U352_MANES</name>
<dbReference type="GO" id="GO:0034039">
    <property type="term" value="F:8-oxo-7,8-dihydroguanine DNA N-glycosylase activity"/>
    <property type="evidence" value="ECO:0000318"/>
    <property type="project" value="GO_Central"/>
</dbReference>